<dbReference type="SUPFAM" id="SSF53901">
    <property type="entry name" value="Thiolase-like"/>
    <property type="match status" value="1"/>
</dbReference>
<evidence type="ECO:0000313" key="6">
    <source>
        <dbReference type="Proteomes" id="UP000285310"/>
    </source>
</evidence>
<dbReference type="Proteomes" id="UP000285310">
    <property type="component" value="Unassembled WGS sequence"/>
</dbReference>
<evidence type="ECO:0000256" key="2">
    <source>
        <dbReference type="ARBA" id="ARBA00023315"/>
    </source>
</evidence>
<accession>A0A423Q2A6</accession>
<dbReference type="InterPro" id="IPR016039">
    <property type="entry name" value="Thiolase-like"/>
</dbReference>
<dbReference type="EMBL" id="AYKG01000001">
    <property type="protein sequence ID" value="ROO32725.1"/>
    <property type="molecule type" value="Genomic_DNA"/>
</dbReference>
<dbReference type="GO" id="GO:0006633">
    <property type="term" value="P:fatty acid biosynthetic process"/>
    <property type="evidence" value="ECO:0007669"/>
    <property type="project" value="InterPro"/>
</dbReference>
<dbReference type="Pfam" id="PF08541">
    <property type="entry name" value="ACP_syn_III_C"/>
    <property type="match status" value="1"/>
</dbReference>
<proteinExistence type="predicted"/>
<dbReference type="NCBIfam" id="NF005703">
    <property type="entry name" value="PRK07515.1"/>
    <property type="match status" value="1"/>
</dbReference>
<dbReference type="AlphaFoldDB" id="A0A423Q2A6"/>
<dbReference type="RefSeq" id="WP_123656654.1">
    <property type="nucleotide sequence ID" value="NZ_AYKG01000001.1"/>
</dbReference>
<keyword evidence="6" id="KW-1185">Reference proteome</keyword>
<dbReference type="Pfam" id="PF08545">
    <property type="entry name" value="ACP_syn_III"/>
    <property type="match status" value="1"/>
</dbReference>
<dbReference type="PANTHER" id="PTHR34069:SF2">
    <property type="entry name" value="BETA-KETOACYL-[ACYL-CARRIER-PROTEIN] SYNTHASE III"/>
    <property type="match status" value="1"/>
</dbReference>
<dbReference type="GO" id="GO:0004315">
    <property type="term" value="F:3-oxoacyl-[acyl-carrier-protein] synthase activity"/>
    <property type="evidence" value="ECO:0007669"/>
    <property type="project" value="InterPro"/>
</dbReference>
<organism evidence="5 6">
    <name type="scientific">Salinisphaera japonica YTM-1</name>
    <dbReference type="NCBI Taxonomy" id="1209778"/>
    <lineage>
        <taxon>Bacteria</taxon>
        <taxon>Pseudomonadati</taxon>
        <taxon>Pseudomonadota</taxon>
        <taxon>Gammaproteobacteria</taxon>
        <taxon>Salinisphaerales</taxon>
        <taxon>Salinisphaeraceae</taxon>
        <taxon>Salinisphaera</taxon>
    </lineage>
</organism>
<keyword evidence="1" id="KW-0808">Transferase</keyword>
<protein>
    <submittedName>
        <fullName evidence="5">3-oxoacyl-ACP synthase</fullName>
    </submittedName>
</protein>
<sequence length="373" mass="40328">MNQVVLSATGLYNPPESISNEELVVSFNAYVDRYNAAHADEIAAGQKAPLSHSNAEFITKASGIESRYVVDKAGILDPDVMHPQIRTRGNDEPSIQCEMALAAIDDCLKSAGRRADEVDAILVACSNLPRPYPALAVEVQEYLGGGAFGFDLNVACASAAFGIQTGADMIRAGTARRVLMVNPEICTAHLNFRDRDSHFIFGDVCTAALLEHADDVRPGQGFDVLGTHLQTKFSNNIRNNFGFLNRSETETRSDADRLFVQNGRRVFKDVGPMVAEMIIDHLAEHGLAAEDVRRLWLHQANINMNTLIAKRVLGRSAESHELPGVFAEYGNTSSASPVIVLHKYAADLAAGEIGVMAGFGAGYSAGSVILKRR</sequence>
<dbReference type="GO" id="GO:0044550">
    <property type="term" value="P:secondary metabolite biosynthetic process"/>
    <property type="evidence" value="ECO:0007669"/>
    <property type="project" value="TreeGrafter"/>
</dbReference>
<feature type="domain" description="Beta-ketoacyl-[acyl-carrier-protein] synthase III C-terminal" evidence="3">
    <location>
        <begin position="282"/>
        <end position="371"/>
    </location>
</feature>
<evidence type="ECO:0000256" key="1">
    <source>
        <dbReference type="ARBA" id="ARBA00022679"/>
    </source>
</evidence>
<dbReference type="OrthoDB" id="4336181at2"/>
<gene>
    <name evidence="5" type="ORF">SAJA_00300</name>
</gene>
<dbReference type="InParanoid" id="A0A423Q2A6"/>
<keyword evidence="2" id="KW-0012">Acyltransferase</keyword>
<name>A0A423Q2A6_9GAMM</name>
<dbReference type="InterPro" id="IPR013747">
    <property type="entry name" value="ACP_syn_III_C"/>
</dbReference>
<dbReference type="Gene3D" id="3.40.47.10">
    <property type="match status" value="2"/>
</dbReference>
<evidence type="ECO:0000259" key="3">
    <source>
        <dbReference type="Pfam" id="PF08541"/>
    </source>
</evidence>
<dbReference type="CDD" id="cd00830">
    <property type="entry name" value="KAS_III"/>
    <property type="match status" value="1"/>
</dbReference>
<dbReference type="InterPro" id="IPR013751">
    <property type="entry name" value="ACP_syn_III_N"/>
</dbReference>
<feature type="domain" description="Beta-ketoacyl-[acyl-carrier-protein] synthase III N-terminal" evidence="4">
    <location>
        <begin position="150"/>
        <end position="230"/>
    </location>
</feature>
<dbReference type="PANTHER" id="PTHR34069">
    <property type="entry name" value="3-OXOACYL-[ACYL-CARRIER-PROTEIN] SYNTHASE 3"/>
    <property type="match status" value="1"/>
</dbReference>
<comment type="caution">
    <text evidence="5">The sequence shown here is derived from an EMBL/GenBank/DDBJ whole genome shotgun (WGS) entry which is preliminary data.</text>
</comment>
<evidence type="ECO:0000313" key="5">
    <source>
        <dbReference type="EMBL" id="ROO32725.1"/>
    </source>
</evidence>
<reference evidence="5 6" key="1">
    <citation type="submission" date="2013-10" db="EMBL/GenBank/DDBJ databases">
        <title>Salinisphaera japonica YTM-1 Genome Sequencing.</title>
        <authorList>
            <person name="Lai Q."/>
            <person name="Li C."/>
            <person name="Shao Z."/>
        </authorList>
    </citation>
    <scope>NUCLEOTIDE SEQUENCE [LARGE SCALE GENOMIC DNA]</scope>
    <source>
        <strain evidence="5 6">YTM-1</strain>
    </source>
</reference>
<evidence type="ECO:0000259" key="4">
    <source>
        <dbReference type="Pfam" id="PF08545"/>
    </source>
</evidence>